<proteinExistence type="predicted"/>
<keyword evidence="1" id="KW-0812">Transmembrane</keyword>
<dbReference type="Proteomes" id="UP000245754">
    <property type="component" value="Unassembled WGS sequence"/>
</dbReference>
<keyword evidence="5" id="KW-1185">Reference proteome</keyword>
<evidence type="ECO:0000256" key="1">
    <source>
        <dbReference type="ARBA" id="ARBA00022692"/>
    </source>
</evidence>
<dbReference type="AlphaFoldDB" id="A0A316ETQ0"/>
<evidence type="ECO:0000256" key="3">
    <source>
        <dbReference type="ARBA" id="ARBA00023136"/>
    </source>
</evidence>
<keyword evidence="3" id="KW-0472">Membrane</keyword>
<dbReference type="PANTHER" id="PTHR43596:SF1">
    <property type="entry name" value="ADP,ATP CARRIER PROTEIN"/>
    <property type="match status" value="1"/>
</dbReference>
<sequence length="474" mass="50938">MSDAPVPGLPPDPRSGGVPHRLLRGFGLRSGETGAVVAAFLFFFCLFASYFMLRPVRETMGIAGGVRNLQWLFTATFVVMLVAIPIYGAVCAWLPRRRFVPWVYAFFIANLLAFAFATQRAPDNVWLARVFYVWLSVFNLFVVSVAWSLMADVFRPGQARRLFALIAAGASAGGLAGPVLGGWLVERIGLTGLMLLSAALLAATLPGVGYLFGWRAREGAGVDGNAADGDDPLPNGRSADPSHAVGGGLWAGLTLVVRSRYLLGISLFVILLATASTFLYFEQARLVAEAYPSRAEQTRVFSALDATVQALTILVQLFFSGRVARRYGVTALLTSVPVLVTIGFVVLAFYPTFAVLAGAMIVRRVGEYALLRPGREMLFTVVDPETKYKAKNVIDTAVYRAGDAVSAWVKTAIDALSSHPAVVALAGAVLAIAWAALGWWLGRHHEGQLPKETEAAEGPLANSLPSRYPRGSSR</sequence>
<keyword evidence="2" id="KW-1133">Transmembrane helix</keyword>
<evidence type="ECO:0000313" key="5">
    <source>
        <dbReference type="Proteomes" id="UP000245754"/>
    </source>
</evidence>
<name>A0A316ETQ0_9BURK</name>
<accession>A0A316ETQ0</accession>
<evidence type="ECO:0000313" key="4">
    <source>
        <dbReference type="EMBL" id="PWK35102.1"/>
    </source>
</evidence>
<reference evidence="4 5" key="1">
    <citation type="submission" date="2018-05" db="EMBL/GenBank/DDBJ databases">
        <title>Genomic Encyclopedia of Type Strains, Phase IV (KMG-V): Genome sequencing to study the core and pangenomes of soil and plant-associated prokaryotes.</title>
        <authorList>
            <person name="Whitman W."/>
        </authorList>
    </citation>
    <scope>NUCLEOTIDE SEQUENCE [LARGE SCALE GENOMIC DNA]</scope>
    <source>
        <strain evidence="4 5">SLV-132</strain>
    </source>
</reference>
<dbReference type="Pfam" id="PF07690">
    <property type="entry name" value="MFS_1"/>
    <property type="match status" value="1"/>
</dbReference>
<dbReference type="GO" id="GO:0022857">
    <property type="term" value="F:transmembrane transporter activity"/>
    <property type="evidence" value="ECO:0007669"/>
    <property type="project" value="InterPro"/>
</dbReference>
<dbReference type="RefSeq" id="WP_109583214.1">
    <property type="nucleotide sequence ID" value="NZ_JACBYU010000003.1"/>
</dbReference>
<dbReference type="PANTHER" id="PTHR43596">
    <property type="entry name" value="ADP,ATP CARRIER PROTEIN"/>
    <property type="match status" value="1"/>
</dbReference>
<dbReference type="SUPFAM" id="SSF103473">
    <property type="entry name" value="MFS general substrate transporter"/>
    <property type="match status" value="1"/>
</dbReference>
<dbReference type="Gene3D" id="1.20.1250.20">
    <property type="entry name" value="MFS general substrate transporter like domains"/>
    <property type="match status" value="1"/>
</dbReference>
<gene>
    <name evidence="4" type="ORF">C7419_102378</name>
</gene>
<dbReference type="EMBL" id="QGGT01000002">
    <property type="protein sequence ID" value="PWK35102.1"/>
    <property type="molecule type" value="Genomic_DNA"/>
</dbReference>
<dbReference type="CDD" id="cd06174">
    <property type="entry name" value="MFS"/>
    <property type="match status" value="1"/>
</dbReference>
<protein>
    <submittedName>
        <fullName evidence="4">AAA family ATP:ADP antiporter</fullName>
    </submittedName>
</protein>
<organism evidence="4 5">
    <name type="scientific">Cupriavidus plantarum</name>
    <dbReference type="NCBI Taxonomy" id="942865"/>
    <lineage>
        <taxon>Bacteria</taxon>
        <taxon>Pseudomonadati</taxon>
        <taxon>Pseudomonadota</taxon>
        <taxon>Betaproteobacteria</taxon>
        <taxon>Burkholderiales</taxon>
        <taxon>Burkholderiaceae</taxon>
        <taxon>Cupriavidus</taxon>
    </lineage>
</organism>
<dbReference type="InterPro" id="IPR011701">
    <property type="entry name" value="MFS"/>
</dbReference>
<comment type="caution">
    <text evidence="4">The sequence shown here is derived from an EMBL/GenBank/DDBJ whole genome shotgun (WGS) entry which is preliminary data.</text>
</comment>
<evidence type="ECO:0000256" key="2">
    <source>
        <dbReference type="ARBA" id="ARBA00022989"/>
    </source>
</evidence>
<dbReference type="InterPro" id="IPR036259">
    <property type="entry name" value="MFS_trans_sf"/>
</dbReference>